<dbReference type="OrthoDB" id="9932926at2759"/>
<evidence type="ECO:0000313" key="3">
    <source>
        <dbReference type="EMBL" id="PWN96397.1"/>
    </source>
</evidence>
<dbReference type="InterPro" id="IPR051033">
    <property type="entry name" value="SH3BGR"/>
</dbReference>
<name>A0A316Z3M7_9BASI</name>
<proteinExistence type="inferred from homology"/>
<feature type="compositionally biased region" description="Basic and acidic residues" evidence="2">
    <location>
        <begin position="211"/>
        <end position="232"/>
    </location>
</feature>
<dbReference type="PANTHER" id="PTHR12232:SF0">
    <property type="entry name" value="THIOREDOXIN DOMAIN-CONTAINING PROTEIN"/>
    <property type="match status" value="1"/>
</dbReference>
<evidence type="ECO:0000313" key="4">
    <source>
        <dbReference type="Proteomes" id="UP000245946"/>
    </source>
</evidence>
<feature type="region of interest" description="Disordered" evidence="2">
    <location>
        <begin position="566"/>
        <end position="678"/>
    </location>
</feature>
<reference evidence="3 4" key="1">
    <citation type="journal article" date="2018" name="Mol. Biol. Evol.">
        <title>Broad Genomic Sampling Reveals a Smut Pathogenic Ancestry of the Fungal Clade Ustilaginomycotina.</title>
        <authorList>
            <person name="Kijpornyongpan T."/>
            <person name="Mondo S.J."/>
            <person name="Barry K."/>
            <person name="Sandor L."/>
            <person name="Lee J."/>
            <person name="Lipzen A."/>
            <person name="Pangilinan J."/>
            <person name="LaButti K."/>
            <person name="Hainaut M."/>
            <person name="Henrissat B."/>
            <person name="Grigoriev I.V."/>
            <person name="Spatafora J.W."/>
            <person name="Aime M.C."/>
        </authorList>
    </citation>
    <scope>NUCLEOTIDE SEQUENCE [LARGE SCALE GENOMIC DNA]</scope>
    <source>
        <strain evidence="3 4">MCA 4186</strain>
    </source>
</reference>
<feature type="compositionally biased region" description="Low complexity" evidence="2">
    <location>
        <begin position="590"/>
        <end position="606"/>
    </location>
</feature>
<feature type="region of interest" description="Disordered" evidence="2">
    <location>
        <begin position="211"/>
        <end position="251"/>
    </location>
</feature>
<feature type="compositionally biased region" description="Low complexity" evidence="2">
    <location>
        <begin position="828"/>
        <end position="850"/>
    </location>
</feature>
<feature type="region of interest" description="Disordered" evidence="2">
    <location>
        <begin position="710"/>
        <end position="967"/>
    </location>
</feature>
<feature type="compositionally biased region" description="Low complexity" evidence="2">
    <location>
        <begin position="519"/>
        <end position="545"/>
    </location>
</feature>
<sequence length="967" mass="99218">MPAPPAVELFSTSILSNHRVRHRHERYTSVLRVKQIPFIYHDLASSDAAKSRWRRKALDASIPGLLVNNEWRGTFEEFEEAVEFGELDLFLRVEDGEPLELPDEPAAEEQESAAPAAPAPAAAAPAESSTRSTSHSTLQPMRGLAQPRSISHAGPAAAPSVPLPHALPQHGARAEPSADAILAKLAPADLELNDDDVDAMLAEIAALSVRDRERKKEAPPVEEKKEERRKGTYPDLGAGNKPAVPRTYVPSATAGTAPLRLARMGSGTSMARDVSASSSSSSSSAASSTPSAPRAARYNASQISSRALAAEASASAASRALSTKSLARAVSDGTDLPTALQGARSEVLVGREDPDALLASLGLGDLQLTEEEAEAFLESGIIPEGAASGGGRVKKGKEEKVREETAAREVASRARSKGYTGSPMEPRKTSFAKERDGVEEKEDKREDSAASAVGLGLETQPAEPEAAAKGEPDVQATTVVAAVGAEKQRIDENATSPEAAVKKPEAASDAAASETKGDTSAPPTSSTAAEAASTAESGEAVLPSPTPAVSAAAVVADVGVEDTPRAVNKALPSLEDAPGSGEGSTDTMLASARPVASAAPAVARAASGVPEPVKPVSPTKDAPAAEPFDTLAKSSSTSSITPPAVPAAEKPSASAPQTPERAVEAPRTTPSAQTPEDAAAIAAAAAAAAAAEAAADADARDTIRLLLQGTDFGADIDDKPVVDSKAADAGTTTSTSSIKPAALRLEPSPLIALASPGPSSSSASPPSPKSPKSPLSTRSSRSPLVSRSPISPLSNNATAQVRRQPSDPRSPVLSPSRRGLDARRREPGSASMTPSGSASSFSSLGALHSPVGASPRSVSSPVTGIGGISRSASTESKDSKKGRFSLAGMLNSAKLERTSSASSNAGGSPVSIRSMGAPKKEERASKTLSQILREADAAMAEEEEEEEMMDGDDMAWEGEDVREELRI</sequence>
<protein>
    <recommendedName>
        <fullName evidence="5">SH3 domain-containing protein</fullName>
    </recommendedName>
</protein>
<dbReference type="GeneID" id="37272964"/>
<feature type="compositionally biased region" description="Basic and acidic residues" evidence="2">
    <location>
        <begin position="425"/>
        <end position="448"/>
    </location>
</feature>
<dbReference type="Pfam" id="PF04908">
    <property type="entry name" value="SH3BGR"/>
    <property type="match status" value="1"/>
</dbReference>
<feature type="region of interest" description="Disordered" evidence="2">
    <location>
        <begin position="385"/>
        <end position="545"/>
    </location>
</feature>
<feature type="compositionally biased region" description="Basic and acidic residues" evidence="2">
    <location>
        <begin position="396"/>
        <end position="412"/>
    </location>
</feature>
<accession>A0A316Z3M7</accession>
<dbReference type="EMBL" id="KZ819299">
    <property type="protein sequence ID" value="PWN96397.1"/>
    <property type="molecule type" value="Genomic_DNA"/>
</dbReference>
<dbReference type="Gene3D" id="3.40.30.10">
    <property type="entry name" value="Glutaredoxin"/>
    <property type="match status" value="1"/>
</dbReference>
<feature type="compositionally biased region" description="Low complexity" evidence="2">
    <location>
        <begin position="747"/>
        <end position="764"/>
    </location>
</feature>
<comment type="similarity">
    <text evidence="1">Belongs to the SH3BGR family.</text>
</comment>
<dbReference type="PANTHER" id="PTHR12232">
    <property type="entry name" value="SH3 DOMAIN-BINDING GLUTAMIC ACID-RICH-LIKE PROTEIN"/>
    <property type="match status" value="1"/>
</dbReference>
<feature type="compositionally biased region" description="Acidic residues" evidence="2">
    <location>
        <begin position="939"/>
        <end position="967"/>
    </location>
</feature>
<dbReference type="STRING" id="58919.A0A316Z3M7"/>
<dbReference type="GO" id="GO:0005737">
    <property type="term" value="C:cytoplasm"/>
    <property type="evidence" value="ECO:0007669"/>
    <property type="project" value="TreeGrafter"/>
</dbReference>
<feature type="region of interest" description="Disordered" evidence="2">
    <location>
        <begin position="266"/>
        <end position="294"/>
    </location>
</feature>
<dbReference type="InterPro" id="IPR006993">
    <property type="entry name" value="Glut_rich_SH3-bd"/>
</dbReference>
<evidence type="ECO:0000256" key="1">
    <source>
        <dbReference type="ARBA" id="ARBA00007764"/>
    </source>
</evidence>
<feature type="compositionally biased region" description="Low complexity" evidence="2">
    <location>
        <begin position="275"/>
        <end position="294"/>
    </location>
</feature>
<feature type="region of interest" description="Disordered" evidence="2">
    <location>
        <begin position="103"/>
        <end position="175"/>
    </location>
</feature>
<evidence type="ECO:0000256" key="2">
    <source>
        <dbReference type="SAM" id="MobiDB-lite"/>
    </source>
</evidence>
<dbReference type="SUPFAM" id="SSF52833">
    <property type="entry name" value="Thioredoxin-like"/>
    <property type="match status" value="1"/>
</dbReference>
<feature type="compositionally biased region" description="Basic and acidic residues" evidence="2">
    <location>
        <begin position="818"/>
        <end position="827"/>
    </location>
</feature>
<feature type="compositionally biased region" description="Basic and acidic residues" evidence="2">
    <location>
        <begin position="716"/>
        <end position="726"/>
    </location>
</feature>
<evidence type="ECO:0008006" key="5">
    <source>
        <dbReference type="Google" id="ProtNLM"/>
    </source>
</evidence>
<feature type="compositionally biased region" description="Low complexity" evidence="2">
    <location>
        <begin position="772"/>
        <end position="794"/>
    </location>
</feature>
<keyword evidence="4" id="KW-1185">Reference proteome</keyword>
<dbReference type="InterPro" id="IPR036249">
    <property type="entry name" value="Thioredoxin-like_sf"/>
</dbReference>
<feature type="compositionally biased region" description="Low complexity" evidence="2">
    <location>
        <begin position="474"/>
        <end position="485"/>
    </location>
</feature>
<feature type="compositionally biased region" description="Polar residues" evidence="2">
    <location>
        <begin position="632"/>
        <end position="641"/>
    </location>
</feature>
<dbReference type="RefSeq" id="XP_025596676.1">
    <property type="nucleotide sequence ID" value="XM_025745420.1"/>
</dbReference>
<dbReference type="AlphaFoldDB" id="A0A316Z3M7"/>
<organism evidence="3 4">
    <name type="scientific">Tilletiopsis washingtonensis</name>
    <dbReference type="NCBI Taxonomy" id="58919"/>
    <lineage>
        <taxon>Eukaryota</taxon>
        <taxon>Fungi</taxon>
        <taxon>Dikarya</taxon>
        <taxon>Basidiomycota</taxon>
        <taxon>Ustilaginomycotina</taxon>
        <taxon>Exobasidiomycetes</taxon>
        <taxon>Entylomatales</taxon>
        <taxon>Entylomatales incertae sedis</taxon>
        <taxon>Tilletiopsis</taxon>
    </lineage>
</organism>
<dbReference type="Proteomes" id="UP000245946">
    <property type="component" value="Unassembled WGS sequence"/>
</dbReference>
<gene>
    <name evidence="3" type="ORF">FA09DRAFT_361969</name>
</gene>
<feature type="compositionally biased region" description="Low complexity" evidence="2">
    <location>
        <begin position="112"/>
        <end position="129"/>
    </location>
</feature>
<feature type="compositionally biased region" description="Polar residues" evidence="2">
    <location>
        <begin position="130"/>
        <end position="139"/>
    </location>
</feature>